<evidence type="ECO:0000313" key="5">
    <source>
        <dbReference type="EMBL" id="MDT0446249.1"/>
    </source>
</evidence>
<evidence type="ECO:0000259" key="2">
    <source>
        <dbReference type="Pfam" id="PF07944"/>
    </source>
</evidence>
<dbReference type="PANTHER" id="PTHR43465">
    <property type="entry name" value="DUF1680 DOMAIN PROTEIN (AFU_ORTHOLOGUE AFUA_1G08910)"/>
    <property type="match status" value="1"/>
</dbReference>
<accession>A0ABU2SEG2</accession>
<proteinExistence type="predicted"/>
<name>A0ABU2SEG2_9ACTN</name>
<feature type="domain" description="Non-reducing end beta-L-arabinofuranosidase-like GH127 C-terminal" evidence="4">
    <location>
        <begin position="524"/>
        <end position="646"/>
    </location>
</feature>
<evidence type="ECO:0000313" key="6">
    <source>
        <dbReference type="Proteomes" id="UP001183615"/>
    </source>
</evidence>
<evidence type="ECO:0000259" key="4">
    <source>
        <dbReference type="Pfam" id="PF20737"/>
    </source>
</evidence>
<dbReference type="InterPro" id="IPR049049">
    <property type="entry name" value="Beta-AFase-like_GH127_C"/>
</dbReference>
<dbReference type="InterPro" id="IPR012878">
    <property type="entry name" value="Beta-AFase-like_GH127_cat"/>
</dbReference>
<dbReference type="SUPFAM" id="SSF48208">
    <property type="entry name" value="Six-hairpin glycosidases"/>
    <property type="match status" value="1"/>
</dbReference>
<dbReference type="EMBL" id="JAVREV010000018">
    <property type="protein sequence ID" value="MDT0446249.1"/>
    <property type="molecule type" value="Genomic_DNA"/>
</dbReference>
<evidence type="ECO:0000259" key="3">
    <source>
        <dbReference type="Pfam" id="PF20736"/>
    </source>
</evidence>
<sequence>MGHSDQSRGSRPTGAPAVHAATGVGRPLGARDVELRDGLLARWQERNHAATLPHAVREMERAGNLDNFRRVADGATTPYRGRYPFLDTDVYKTLEGLVYELARGRADAATEEFWTRSVELIERAQAPDGYLSTRFQGADAVKSPWEDLEWGHELYNLGHLVQAAVAAARQLGDDRLLAVARRFADLVVKRFGDGGEQRYCGHPEVEMALVELYRETGERTYLRQAELFVERRGSGALRPRLLPPSYFQDDVPLRALDSVTGHAVRMVYLAAGATDVAVETGDAELLAHVEALWDDMVATKLYLTGGLGSRHSDEAIGDRYELPAERAYAETCAAIGTMQWGWRLFLATGRADVLDVVEQVQFNAFAVGTSLDGRAFFYDNPLQRRPDHDQRSGAETGGELLRRGWFGCPCCPPNIVRWVSQLQDHVAVAAEDTLTLALYADARVRSGVLDVTVRTEYPWDGRVTVEVDAAADRPVTLSLRVPRWADGAQARVDGRNVAAEPGWLRLTRVWSPGDRVVLELPLRVRAVRSHPRLDAARGALALLRGPLVYCVEQQDTAAEVDDLVLDAAGLKAVRVTADQETWGLPVRTLDTELAVAPPAGDELYPEFTGAEAGAAAGAAPGRADVRLIPYFLWGNRRAGAMRVWLRHF</sequence>
<keyword evidence="6" id="KW-1185">Reference proteome</keyword>
<comment type="caution">
    <text evidence="5">The sequence shown here is derived from an EMBL/GenBank/DDBJ whole genome shotgun (WGS) entry which is preliminary data.</text>
</comment>
<dbReference type="InterPro" id="IPR049174">
    <property type="entry name" value="Beta-AFase-like"/>
</dbReference>
<organism evidence="5 6">
    <name type="scientific">Streptomyces johnsoniae</name>
    <dbReference type="NCBI Taxonomy" id="3075532"/>
    <lineage>
        <taxon>Bacteria</taxon>
        <taxon>Bacillati</taxon>
        <taxon>Actinomycetota</taxon>
        <taxon>Actinomycetes</taxon>
        <taxon>Kitasatosporales</taxon>
        <taxon>Streptomycetaceae</taxon>
        <taxon>Streptomyces</taxon>
    </lineage>
</organism>
<dbReference type="InterPro" id="IPR008928">
    <property type="entry name" value="6-hairpin_glycosidase_sf"/>
</dbReference>
<dbReference type="Proteomes" id="UP001183615">
    <property type="component" value="Unassembled WGS sequence"/>
</dbReference>
<dbReference type="PANTHER" id="PTHR43465:SF2">
    <property type="entry name" value="DUF1680 DOMAIN PROTEIN (AFU_ORTHOLOGUE AFUA_1G08910)"/>
    <property type="match status" value="1"/>
</dbReference>
<feature type="region of interest" description="Disordered" evidence="1">
    <location>
        <begin position="1"/>
        <end position="25"/>
    </location>
</feature>
<dbReference type="Pfam" id="PF20736">
    <property type="entry name" value="Glyco_hydro127M"/>
    <property type="match status" value="1"/>
</dbReference>
<gene>
    <name evidence="5" type="ORF">RM779_27180</name>
</gene>
<protein>
    <submittedName>
        <fullName evidence="5">Glycoside hydrolase family 127 protein</fullName>
    </submittedName>
</protein>
<dbReference type="Pfam" id="PF20737">
    <property type="entry name" value="Glyco_hydro127C"/>
    <property type="match status" value="1"/>
</dbReference>
<dbReference type="GO" id="GO:0016787">
    <property type="term" value="F:hydrolase activity"/>
    <property type="evidence" value="ECO:0007669"/>
    <property type="project" value="UniProtKB-KW"/>
</dbReference>
<reference evidence="6" key="1">
    <citation type="submission" date="2023-07" db="EMBL/GenBank/DDBJ databases">
        <title>30 novel species of actinomycetes from the DSMZ collection.</title>
        <authorList>
            <person name="Nouioui I."/>
        </authorList>
    </citation>
    <scope>NUCLEOTIDE SEQUENCE [LARGE SCALE GENOMIC DNA]</scope>
    <source>
        <strain evidence="6">DSM 41886</strain>
    </source>
</reference>
<dbReference type="InterPro" id="IPR049046">
    <property type="entry name" value="Beta-AFase-like_GH127_middle"/>
</dbReference>
<evidence type="ECO:0000256" key="1">
    <source>
        <dbReference type="SAM" id="MobiDB-lite"/>
    </source>
</evidence>
<dbReference type="Pfam" id="PF07944">
    <property type="entry name" value="Beta-AFase-like_GH127_cat"/>
    <property type="match status" value="1"/>
</dbReference>
<keyword evidence="5" id="KW-0378">Hydrolase</keyword>
<dbReference type="RefSeq" id="WP_311620408.1">
    <property type="nucleotide sequence ID" value="NZ_JAVREV010000018.1"/>
</dbReference>
<feature type="domain" description="Non-reducing end beta-L-arabinofuranosidase-like GH127 middle" evidence="3">
    <location>
        <begin position="435"/>
        <end position="522"/>
    </location>
</feature>
<feature type="domain" description="Non-reducing end beta-L-arabinofuranosidase-like GH127 catalytic" evidence="2">
    <location>
        <begin position="32"/>
        <end position="424"/>
    </location>
</feature>